<name>A0A914N4Q5_MELIC</name>
<keyword evidence="3" id="KW-1185">Reference proteome</keyword>
<evidence type="ECO:0000256" key="2">
    <source>
        <dbReference type="SAM" id="SignalP"/>
    </source>
</evidence>
<sequence>MMCQRFSSFFFGFVIFHILLFVVFGAQPGVDTTDRDDEKQVGKDTRKDITISKDTQHGKDMHDTENTATDKKVGTIKNTNTKTTGGQPCNTQTCTECIEKQQKCKTVAACQSCASTGKECDRCAQDCEYCNVECMTCPTSCQAPNSKCTKCAGQKCNEQEQCSRWTSCVQCATSKECKECEDDCEDCVEAYSGIVCSKQTCTKCVQKNCYETEECKKCYQFGEQCRECGPKCQKCEEQCEPCF</sequence>
<evidence type="ECO:0000256" key="1">
    <source>
        <dbReference type="SAM" id="MobiDB-lite"/>
    </source>
</evidence>
<feature type="signal peptide" evidence="2">
    <location>
        <begin position="1"/>
        <end position="25"/>
    </location>
</feature>
<evidence type="ECO:0000313" key="4">
    <source>
        <dbReference type="WBParaSite" id="Minc3s03303g33468"/>
    </source>
</evidence>
<accession>A0A914N4Q5</accession>
<feature type="region of interest" description="Disordered" evidence="1">
    <location>
        <begin position="32"/>
        <end position="66"/>
    </location>
</feature>
<dbReference type="WBParaSite" id="Minc3s03303g33468">
    <property type="protein sequence ID" value="Minc3s03303g33468"/>
    <property type="gene ID" value="Minc3s03303g33468"/>
</dbReference>
<evidence type="ECO:0000313" key="3">
    <source>
        <dbReference type="Proteomes" id="UP000887563"/>
    </source>
</evidence>
<dbReference type="Proteomes" id="UP000887563">
    <property type="component" value="Unplaced"/>
</dbReference>
<protein>
    <submittedName>
        <fullName evidence="4">TNFR-Cys domain-containing protein</fullName>
    </submittedName>
</protein>
<dbReference type="AlphaFoldDB" id="A0A914N4Q5"/>
<reference evidence="4" key="1">
    <citation type="submission" date="2022-11" db="UniProtKB">
        <authorList>
            <consortium name="WormBaseParasite"/>
        </authorList>
    </citation>
    <scope>IDENTIFICATION</scope>
</reference>
<proteinExistence type="predicted"/>
<feature type="chain" id="PRO_5037249087" evidence="2">
    <location>
        <begin position="26"/>
        <end position="243"/>
    </location>
</feature>
<keyword evidence="2" id="KW-0732">Signal</keyword>
<organism evidence="3 4">
    <name type="scientific">Meloidogyne incognita</name>
    <name type="common">Southern root-knot nematode worm</name>
    <name type="synonym">Oxyuris incognita</name>
    <dbReference type="NCBI Taxonomy" id="6306"/>
    <lineage>
        <taxon>Eukaryota</taxon>
        <taxon>Metazoa</taxon>
        <taxon>Ecdysozoa</taxon>
        <taxon>Nematoda</taxon>
        <taxon>Chromadorea</taxon>
        <taxon>Rhabditida</taxon>
        <taxon>Tylenchina</taxon>
        <taxon>Tylenchomorpha</taxon>
        <taxon>Tylenchoidea</taxon>
        <taxon>Meloidogynidae</taxon>
        <taxon>Meloidogyninae</taxon>
        <taxon>Meloidogyne</taxon>
        <taxon>Meloidogyne incognita group</taxon>
    </lineage>
</organism>